<comment type="similarity">
    <text evidence="1 6">Belongs to the glycosyl hydrolase 35 family.</text>
</comment>
<reference evidence="11" key="1">
    <citation type="submission" date="2025-08" db="UniProtKB">
        <authorList>
            <consortium name="RefSeq"/>
        </authorList>
    </citation>
    <scope>IDENTIFICATION</scope>
    <source>
        <tissue evidence="11">Entire body</tissue>
    </source>
</reference>
<dbReference type="InterPro" id="IPR017853">
    <property type="entry name" value="GH"/>
</dbReference>
<dbReference type="Gene3D" id="3.20.20.80">
    <property type="entry name" value="Glycosidases"/>
    <property type="match status" value="1"/>
</dbReference>
<dbReference type="Pfam" id="PF21317">
    <property type="entry name" value="BetaGal_ABD_1"/>
    <property type="match status" value="1"/>
</dbReference>
<dbReference type="OrthoDB" id="1657402at2759"/>
<dbReference type="GeneID" id="108734355"/>
<dbReference type="SUPFAM" id="SSF49785">
    <property type="entry name" value="Galactose-binding domain-like"/>
    <property type="match status" value="1"/>
</dbReference>
<evidence type="ECO:0000256" key="6">
    <source>
        <dbReference type="RuleBase" id="RU003679"/>
    </source>
</evidence>
<dbReference type="InterPro" id="IPR026283">
    <property type="entry name" value="B-gal_1-like"/>
</dbReference>
<keyword evidence="10" id="KW-1185">Reference proteome</keyword>
<sequence length="676" mass="76642">MSTSLPTLYEHYTSGGIVEGLNANQTYFTLNQKNITLFSGALHYFRVPQQYWRDRLKKMRAAGLNAVDTNVPWNLHEPQPGVFDFGDGGTDFQEMLNLEKFLKTAQEEDLLAIVRPGPYICSEHEFGGLPSWLLRDTGLRIRTSDATFMRYVKRFFDALLPILVALQFTRGGPIVAFQIENEYGNTNSDDRDYMNALKDMFEASGLVELLFTSDTPTYGTSGALPGVLYTANFQNNSLRELQTLQSYQPDKPLLVMEYWSGWYDHWTEDHHSIPIEYFSYVLETILSFPASVNFYMFHGGTSWGFLNGANLEDFTTTNNSKLQPDISSYDYNSPLSEPGDYTDKYYSLKSLIESYTVTKTLIPEMPNETIRVAYDAIEVTQQLPLINLIENNAEHIIDSTYPIAMELLPINNNSGQSYGYIVYRKEGINIPANSVLAIEGHVCDTVMVLINGQLVSKVLTQVDDLDGFGYWRLPNPSLNLGSSSYTNATLDLLVENWGRVNYGYLNQFNQFKGLWQGNVTLNNVVLTNWKIIPLEFKKQWTNNLSGWRTPNFETGPSLYKGILNVDSPSDTFIDMRNWTKGIVILNGFVLSRHFRIGPQQTAYAPAPFFVTGNNEIVIFEHFVPARHIPFSKDIIFETVSIIDSNTSSASKLIGNVQFDLILLFLFMVTLLGHLNP</sequence>
<evidence type="ECO:0000256" key="1">
    <source>
        <dbReference type="ARBA" id="ARBA00009809"/>
    </source>
</evidence>
<dbReference type="GO" id="GO:0004565">
    <property type="term" value="F:beta-galactosidase activity"/>
    <property type="evidence" value="ECO:0007669"/>
    <property type="project" value="UniProtKB-EC"/>
</dbReference>
<dbReference type="GO" id="GO:0005975">
    <property type="term" value="P:carbohydrate metabolic process"/>
    <property type="evidence" value="ECO:0007669"/>
    <property type="project" value="InterPro"/>
</dbReference>
<feature type="active site" description="Proton donor" evidence="4">
    <location>
        <position position="182"/>
    </location>
</feature>
<dbReference type="FunFam" id="2.60.120.260:FF:000049">
    <property type="entry name" value="Beta-galactosidase"/>
    <property type="match status" value="1"/>
</dbReference>
<name>A0A7F5R1X2_AGRPL</name>
<dbReference type="PANTHER" id="PTHR23421">
    <property type="entry name" value="BETA-GALACTOSIDASE RELATED"/>
    <property type="match status" value="1"/>
</dbReference>
<dbReference type="PROSITE" id="PS01182">
    <property type="entry name" value="GLYCOSYL_HYDROL_F35"/>
    <property type="match status" value="1"/>
</dbReference>
<feature type="active site" description="Nucleophile" evidence="4">
    <location>
        <position position="257"/>
    </location>
</feature>
<organism evidence="10 11">
    <name type="scientific">Agrilus planipennis</name>
    <name type="common">Emerald ash borer</name>
    <name type="synonym">Agrilus marcopoli</name>
    <dbReference type="NCBI Taxonomy" id="224129"/>
    <lineage>
        <taxon>Eukaryota</taxon>
        <taxon>Metazoa</taxon>
        <taxon>Ecdysozoa</taxon>
        <taxon>Arthropoda</taxon>
        <taxon>Hexapoda</taxon>
        <taxon>Insecta</taxon>
        <taxon>Pterygota</taxon>
        <taxon>Neoptera</taxon>
        <taxon>Endopterygota</taxon>
        <taxon>Coleoptera</taxon>
        <taxon>Polyphaga</taxon>
        <taxon>Elateriformia</taxon>
        <taxon>Buprestoidea</taxon>
        <taxon>Buprestidae</taxon>
        <taxon>Agrilinae</taxon>
        <taxon>Agrilus</taxon>
    </lineage>
</organism>
<dbReference type="PRINTS" id="PR00742">
    <property type="entry name" value="GLHYDRLASE35"/>
</dbReference>
<dbReference type="SUPFAM" id="SSF51445">
    <property type="entry name" value="(Trans)glycosidases"/>
    <property type="match status" value="1"/>
</dbReference>
<feature type="domain" description="Beta-galactosidase 1-like first all-beta" evidence="8">
    <location>
        <begin position="415"/>
        <end position="535"/>
    </location>
</feature>
<evidence type="ECO:0000313" key="10">
    <source>
        <dbReference type="Proteomes" id="UP000192223"/>
    </source>
</evidence>
<dbReference type="PIRSF" id="PIRSF006336">
    <property type="entry name" value="B-gal"/>
    <property type="match status" value="1"/>
</dbReference>
<keyword evidence="3 5" id="KW-0326">Glycosidase</keyword>
<protein>
    <recommendedName>
        <fullName evidence="5">Beta-galactosidase</fullName>
        <ecNumber evidence="5">3.2.1.23</ecNumber>
    </recommendedName>
</protein>
<comment type="catalytic activity">
    <reaction evidence="5">
        <text>Hydrolysis of terminal non-reducing beta-D-galactose residues in beta-D-galactosides.</text>
        <dbReference type="EC" id="3.2.1.23"/>
    </reaction>
</comment>
<dbReference type="EC" id="3.2.1.23" evidence="5"/>
<dbReference type="InterPro" id="IPR008979">
    <property type="entry name" value="Galactose-bd-like_sf"/>
</dbReference>
<dbReference type="Pfam" id="PF21467">
    <property type="entry name" value="BetaGal_gal-bd"/>
    <property type="match status" value="1"/>
</dbReference>
<dbReference type="AlphaFoldDB" id="A0A7F5R1X2"/>
<evidence type="ECO:0000259" key="9">
    <source>
        <dbReference type="Pfam" id="PF21467"/>
    </source>
</evidence>
<evidence type="ECO:0000256" key="3">
    <source>
        <dbReference type="ARBA" id="ARBA00023295"/>
    </source>
</evidence>
<feature type="domain" description="Beta-galactosidase galactose-binding" evidence="9">
    <location>
        <begin position="556"/>
        <end position="614"/>
    </location>
</feature>
<dbReference type="Pfam" id="PF01301">
    <property type="entry name" value="Glyco_hydro_35"/>
    <property type="match status" value="1"/>
</dbReference>
<dbReference type="RefSeq" id="XP_025828889.1">
    <property type="nucleotide sequence ID" value="XM_025973104.1"/>
</dbReference>
<evidence type="ECO:0000259" key="8">
    <source>
        <dbReference type="Pfam" id="PF21317"/>
    </source>
</evidence>
<dbReference type="InterPro" id="IPR048912">
    <property type="entry name" value="BetaGal1-like_ABD1"/>
</dbReference>
<dbReference type="InParanoid" id="A0A7F5R1X2"/>
<gene>
    <name evidence="11" type="primary">LOC108734355</name>
</gene>
<evidence type="ECO:0000313" key="11">
    <source>
        <dbReference type="RefSeq" id="XP_025828889.1"/>
    </source>
</evidence>
<dbReference type="InterPro" id="IPR048913">
    <property type="entry name" value="BetaGal_gal-bd"/>
</dbReference>
<dbReference type="KEGG" id="apln:108734355"/>
<feature type="domain" description="Glycoside hydrolase 35 catalytic" evidence="7">
    <location>
        <begin position="28"/>
        <end position="354"/>
    </location>
</feature>
<evidence type="ECO:0000256" key="5">
    <source>
        <dbReference type="RuleBase" id="RU000675"/>
    </source>
</evidence>
<evidence type="ECO:0000256" key="4">
    <source>
        <dbReference type="PIRSR" id="PIRSR006336-1"/>
    </source>
</evidence>
<dbReference type="Proteomes" id="UP000192223">
    <property type="component" value="Unplaced"/>
</dbReference>
<dbReference type="Gene3D" id="2.60.120.260">
    <property type="entry name" value="Galactose-binding domain-like"/>
    <property type="match status" value="2"/>
</dbReference>
<accession>A0A7F5R1X2</accession>
<dbReference type="InterPro" id="IPR001944">
    <property type="entry name" value="Glycoside_Hdrlase_35"/>
</dbReference>
<proteinExistence type="inferred from homology"/>
<dbReference type="InterPro" id="IPR019801">
    <property type="entry name" value="Glyco_hydro_35_CS"/>
</dbReference>
<dbReference type="InterPro" id="IPR031330">
    <property type="entry name" value="Gly_Hdrlase_35_cat"/>
</dbReference>
<evidence type="ECO:0000259" key="7">
    <source>
        <dbReference type="Pfam" id="PF01301"/>
    </source>
</evidence>
<keyword evidence="2 5" id="KW-0378">Hydrolase</keyword>
<dbReference type="FunCoup" id="A0A7F5R1X2">
    <property type="interactions" value="630"/>
</dbReference>
<evidence type="ECO:0000256" key="2">
    <source>
        <dbReference type="ARBA" id="ARBA00022801"/>
    </source>
</evidence>